<dbReference type="GO" id="GO:0008843">
    <property type="term" value="F:endochitinase activity"/>
    <property type="evidence" value="ECO:0007669"/>
    <property type="project" value="UniProtKB-EC"/>
</dbReference>
<dbReference type="Proteomes" id="UP001218218">
    <property type="component" value="Unassembled WGS sequence"/>
</dbReference>
<dbReference type="GO" id="GO:0005576">
    <property type="term" value="C:extracellular region"/>
    <property type="evidence" value="ECO:0007669"/>
    <property type="project" value="TreeGrafter"/>
</dbReference>
<accession>A0AAD6Z8U8</accession>
<dbReference type="InterPro" id="IPR001579">
    <property type="entry name" value="Glyco_hydro_18_chit_AS"/>
</dbReference>
<evidence type="ECO:0000313" key="12">
    <source>
        <dbReference type="Proteomes" id="UP001218218"/>
    </source>
</evidence>
<evidence type="ECO:0000256" key="6">
    <source>
        <dbReference type="ARBA" id="ARBA00023295"/>
    </source>
</evidence>
<gene>
    <name evidence="11" type="ORF">DFH08DRAFT_717483</name>
</gene>
<feature type="domain" description="GH18" evidence="10">
    <location>
        <begin position="10"/>
        <end position="281"/>
    </location>
</feature>
<evidence type="ECO:0000256" key="9">
    <source>
        <dbReference type="RuleBase" id="RU004453"/>
    </source>
</evidence>
<dbReference type="PROSITE" id="PS51910">
    <property type="entry name" value="GH18_2"/>
    <property type="match status" value="1"/>
</dbReference>
<comment type="catalytic activity">
    <reaction evidence="1">
        <text>Random endo-hydrolysis of N-acetyl-beta-D-glucosaminide (1-&gt;4)-beta-linkages in chitin and chitodextrins.</text>
        <dbReference type="EC" id="3.2.1.14"/>
    </reaction>
</comment>
<dbReference type="InterPro" id="IPR050542">
    <property type="entry name" value="Glycosyl_Hydrlase18_Chitinase"/>
</dbReference>
<dbReference type="EC" id="3.2.1.14" evidence="2"/>
<keyword evidence="6 8" id="KW-0326">Glycosidase</keyword>
<dbReference type="EMBL" id="JARIHO010000071">
    <property type="protein sequence ID" value="KAJ7312567.1"/>
    <property type="molecule type" value="Genomic_DNA"/>
</dbReference>
<keyword evidence="5" id="KW-0119">Carbohydrate metabolism</keyword>
<dbReference type="InterPro" id="IPR001223">
    <property type="entry name" value="Glyco_hydro18_cat"/>
</dbReference>
<protein>
    <recommendedName>
        <fullName evidence="2">chitinase</fullName>
        <ecNumber evidence="2">3.2.1.14</ecNumber>
    </recommendedName>
</protein>
<dbReference type="AlphaFoldDB" id="A0AAD6Z8U8"/>
<dbReference type="InterPro" id="IPR017853">
    <property type="entry name" value="GH"/>
</dbReference>
<sequence>MFSYSFILGQNSYGATHGSDTPNWQKTISNYCQDTCIDVIPIAFVDSFSGGIPDLNLGNESSFLHSTCNDNGVSGSCASLAAGIQACQANGKLVTLSLGGGGTTTARFATTADAISFADTIWNDFLGGSSGAHRPFGAAVLDGVDLDIESGTNTGYAAFANRIRTLWAGASKPYYLTAAPQCPYPDAWVGNALSTVPLDAVYVQFYNGLKSYPSSGWNYATWNTWAIGAPNPNVKIFIGAPASTTAANAGEYVSASTLGSIALATRGNAAYSRNFGGVMLW</sequence>
<keyword evidence="4" id="KW-0146">Chitin degradation</keyword>
<dbReference type="Gene3D" id="3.20.20.80">
    <property type="entry name" value="Glycosidases"/>
    <property type="match status" value="1"/>
</dbReference>
<comment type="similarity">
    <text evidence="9">Belongs to the glycosyl hydrolase 18 family.</text>
</comment>
<evidence type="ECO:0000256" key="3">
    <source>
        <dbReference type="ARBA" id="ARBA00022801"/>
    </source>
</evidence>
<dbReference type="PANTHER" id="PTHR45708:SF49">
    <property type="entry name" value="ENDOCHITINASE"/>
    <property type="match status" value="1"/>
</dbReference>
<keyword evidence="3 8" id="KW-0378">Hydrolase</keyword>
<evidence type="ECO:0000256" key="2">
    <source>
        <dbReference type="ARBA" id="ARBA00012729"/>
    </source>
</evidence>
<dbReference type="PROSITE" id="PS01095">
    <property type="entry name" value="GH18_1"/>
    <property type="match status" value="1"/>
</dbReference>
<proteinExistence type="inferred from homology"/>
<evidence type="ECO:0000256" key="8">
    <source>
        <dbReference type="RuleBase" id="RU000489"/>
    </source>
</evidence>
<comment type="caution">
    <text evidence="11">The sequence shown here is derived from an EMBL/GenBank/DDBJ whole genome shotgun (WGS) entry which is preliminary data.</text>
</comment>
<reference evidence="11" key="1">
    <citation type="submission" date="2023-03" db="EMBL/GenBank/DDBJ databases">
        <title>Massive genome expansion in bonnet fungi (Mycena s.s.) driven by repeated elements and novel gene families across ecological guilds.</title>
        <authorList>
            <consortium name="Lawrence Berkeley National Laboratory"/>
            <person name="Harder C.B."/>
            <person name="Miyauchi S."/>
            <person name="Viragh M."/>
            <person name="Kuo A."/>
            <person name="Thoen E."/>
            <person name="Andreopoulos B."/>
            <person name="Lu D."/>
            <person name="Skrede I."/>
            <person name="Drula E."/>
            <person name="Henrissat B."/>
            <person name="Morin E."/>
            <person name="Kohler A."/>
            <person name="Barry K."/>
            <person name="LaButti K."/>
            <person name="Morin E."/>
            <person name="Salamov A."/>
            <person name="Lipzen A."/>
            <person name="Mereny Z."/>
            <person name="Hegedus B."/>
            <person name="Baldrian P."/>
            <person name="Stursova M."/>
            <person name="Weitz H."/>
            <person name="Taylor A."/>
            <person name="Grigoriev I.V."/>
            <person name="Nagy L.G."/>
            <person name="Martin F."/>
            <person name="Kauserud H."/>
        </authorList>
    </citation>
    <scope>NUCLEOTIDE SEQUENCE</scope>
    <source>
        <strain evidence="11">CBHHK002</strain>
    </source>
</reference>
<evidence type="ECO:0000256" key="5">
    <source>
        <dbReference type="ARBA" id="ARBA00023277"/>
    </source>
</evidence>
<evidence type="ECO:0000259" key="10">
    <source>
        <dbReference type="PROSITE" id="PS51910"/>
    </source>
</evidence>
<evidence type="ECO:0000256" key="1">
    <source>
        <dbReference type="ARBA" id="ARBA00000822"/>
    </source>
</evidence>
<dbReference type="GO" id="GO:0000272">
    <property type="term" value="P:polysaccharide catabolic process"/>
    <property type="evidence" value="ECO:0007669"/>
    <property type="project" value="UniProtKB-KW"/>
</dbReference>
<evidence type="ECO:0000313" key="11">
    <source>
        <dbReference type="EMBL" id="KAJ7312567.1"/>
    </source>
</evidence>
<dbReference type="SUPFAM" id="SSF51445">
    <property type="entry name" value="(Trans)glycosidases"/>
    <property type="match status" value="1"/>
</dbReference>
<dbReference type="PANTHER" id="PTHR45708">
    <property type="entry name" value="ENDOCHITINASE"/>
    <property type="match status" value="1"/>
</dbReference>
<keyword evidence="7" id="KW-0624">Polysaccharide degradation</keyword>
<evidence type="ECO:0000256" key="7">
    <source>
        <dbReference type="ARBA" id="ARBA00023326"/>
    </source>
</evidence>
<name>A0AAD6Z8U8_9AGAR</name>
<dbReference type="Pfam" id="PF00704">
    <property type="entry name" value="Glyco_hydro_18"/>
    <property type="match status" value="1"/>
</dbReference>
<dbReference type="GO" id="GO:0006032">
    <property type="term" value="P:chitin catabolic process"/>
    <property type="evidence" value="ECO:0007669"/>
    <property type="project" value="UniProtKB-KW"/>
</dbReference>
<evidence type="ECO:0000256" key="4">
    <source>
        <dbReference type="ARBA" id="ARBA00023024"/>
    </source>
</evidence>
<keyword evidence="12" id="KW-1185">Reference proteome</keyword>
<organism evidence="11 12">
    <name type="scientific">Mycena albidolilacea</name>
    <dbReference type="NCBI Taxonomy" id="1033008"/>
    <lineage>
        <taxon>Eukaryota</taxon>
        <taxon>Fungi</taxon>
        <taxon>Dikarya</taxon>
        <taxon>Basidiomycota</taxon>
        <taxon>Agaricomycotina</taxon>
        <taxon>Agaricomycetes</taxon>
        <taxon>Agaricomycetidae</taxon>
        <taxon>Agaricales</taxon>
        <taxon>Marasmiineae</taxon>
        <taxon>Mycenaceae</taxon>
        <taxon>Mycena</taxon>
    </lineage>
</organism>